<dbReference type="FunFam" id="3.30.200.20:FF:000206">
    <property type="entry name" value="Serine/threonine-protein kinase Ssp1"/>
    <property type="match status" value="1"/>
</dbReference>
<dbReference type="InterPro" id="IPR008271">
    <property type="entry name" value="Ser/Thr_kinase_AS"/>
</dbReference>
<feature type="domain" description="Protein kinase" evidence="14">
    <location>
        <begin position="262"/>
        <end position="651"/>
    </location>
</feature>
<dbReference type="InterPro" id="IPR011009">
    <property type="entry name" value="Kinase-like_dom_sf"/>
</dbReference>
<evidence type="ECO:0000256" key="9">
    <source>
        <dbReference type="PIRSR" id="PIRSR630616-1"/>
    </source>
</evidence>
<reference evidence="15" key="1">
    <citation type="journal article" date="2020" name="Fungal Divers.">
        <title>Resolving the Mortierellaceae phylogeny through synthesis of multi-gene phylogenetics and phylogenomics.</title>
        <authorList>
            <person name="Vandepol N."/>
            <person name="Liber J."/>
            <person name="Desiro A."/>
            <person name="Na H."/>
            <person name="Kennedy M."/>
            <person name="Barry K."/>
            <person name="Grigoriev I.V."/>
            <person name="Miller A.N."/>
            <person name="O'Donnell K."/>
            <person name="Stajich J.E."/>
            <person name="Bonito G."/>
        </authorList>
    </citation>
    <scope>NUCLEOTIDE SEQUENCE</scope>
    <source>
        <strain evidence="15">NVP60</strain>
    </source>
</reference>
<feature type="compositionally biased region" description="Low complexity" evidence="13">
    <location>
        <begin position="70"/>
        <end position="83"/>
    </location>
</feature>
<feature type="cross-link" description="Glycyl lysine isopeptide (Lys-Gly) (interchain with G-Cter in SUMO2)" evidence="11">
    <location>
        <position position="395"/>
    </location>
</feature>
<feature type="active site" description="Proton acceptor" evidence="9">
    <location>
        <position position="393"/>
    </location>
</feature>
<dbReference type="InterPro" id="IPR030616">
    <property type="entry name" value="Aur-like"/>
</dbReference>
<dbReference type="Gene3D" id="1.10.510.10">
    <property type="entry name" value="Transferase(Phosphotransferase) domain 1"/>
    <property type="match status" value="2"/>
</dbReference>
<feature type="binding site" evidence="10 12">
    <location>
        <position position="291"/>
    </location>
    <ligand>
        <name>ATP</name>
        <dbReference type="ChEBI" id="CHEBI:30616"/>
    </ligand>
</feature>
<feature type="compositionally biased region" description="Polar residues" evidence="13">
    <location>
        <begin position="145"/>
        <end position="158"/>
    </location>
</feature>
<evidence type="ECO:0000256" key="13">
    <source>
        <dbReference type="SAM" id="MobiDB-lite"/>
    </source>
</evidence>
<feature type="compositionally biased region" description="Low complexity" evidence="13">
    <location>
        <begin position="45"/>
        <end position="57"/>
    </location>
</feature>
<proteinExistence type="predicted"/>
<evidence type="ECO:0000313" key="16">
    <source>
        <dbReference type="Proteomes" id="UP000823405"/>
    </source>
</evidence>
<feature type="compositionally biased region" description="Low complexity" evidence="13">
    <location>
        <begin position="8"/>
        <end position="21"/>
    </location>
</feature>
<feature type="compositionally biased region" description="Polar residues" evidence="13">
    <location>
        <begin position="84"/>
        <end position="99"/>
    </location>
</feature>
<dbReference type="PROSITE" id="PS50011">
    <property type="entry name" value="PROTEIN_KINASE_DOM"/>
    <property type="match status" value="1"/>
</dbReference>
<dbReference type="Proteomes" id="UP000823405">
    <property type="component" value="Unassembled WGS sequence"/>
</dbReference>
<evidence type="ECO:0000256" key="1">
    <source>
        <dbReference type="ARBA" id="ARBA00012513"/>
    </source>
</evidence>
<keyword evidence="6 10" id="KW-0067">ATP-binding</keyword>
<comment type="catalytic activity">
    <reaction evidence="7">
        <text>L-threonyl-[protein] + ATP = O-phospho-L-threonyl-[protein] + ADP + H(+)</text>
        <dbReference type="Rhea" id="RHEA:46608"/>
        <dbReference type="Rhea" id="RHEA-COMP:11060"/>
        <dbReference type="Rhea" id="RHEA-COMP:11605"/>
        <dbReference type="ChEBI" id="CHEBI:15378"/>
        <dbReference type="ChEBI" id="CHEBI:30013"/>
        <dbReference type="ChEBI" id="CHEBI:30616"/>
        <dbReference type="ChEBI" id="CHEBI:61977"/>
        <dbReference type="ChEBI" id="CHEBI:456216"/>
        <dbReference type="EC" id="2.7.11.1"/>
    </reaction>
</comment>
<dbReference type="SUPFAM" id="SSF56112">
    <property type="entry name" value="Protein kinase-like (PK-like)"/>
    <property type="match status" value="1"/>
</dbReference>
<dbReference type="EMBL" id="JAAAIN010000121">
    <property type="protein sequence ID" value="KAG0319961.1"/>
    <property type="molecule type" value="Genomic_DNA"/>
</dbReference>
<keyword evidence="5" id="KW-0418">Kinase</keyword>
<dbReference type="Gene3D" id="3.30.200.20">
    <property type="entry name" value="Phosphorylase Kinase, domain 1"/>
    <property type="match status" value="1"/>
</dbReference>
<gene>
    <name evidence="15" type="ORF">BGZ97_001077</name>
</gene>
<feature type="compositionally biased region" description="Polar residues" evidence="13">
    <location>
        <begin position="209"/>
        <end position="235"/>
    </location>
</feature>
<keyword evidence="16" id="KW-1185">Reference proteome</keyword>
<organism evidence="15 16">
    <name type="scientific">Linnemannia gamsii</name>
    <dbReference type="NCBI Taxonomy" id="64522"/>
    <lineage>
        <taxon>Eukaryota</taxon>
        <taxon>Fungi</taxon>
        <taxon>Fungi incertae sedis</taxon>
        <taxon>Mucoromycota</taxon>
        <taxon>Mortierellomycotina</taxon>
        <taxon>Mortierellomycetes</taxon>
        <taxon>Mortierellales</taxon>
        <taxon>Mortierellaceae</taxon>
        <taxon>Linnemannia</taxon>
    </lineage>
</organism>
<dbReference type="AlphaFoldDB" id="A0A9P6RLJ9"/>
<feature type="compositionally biased region" description="Low complexity" evidence="13">
    <location>
        <begin position="450"/>
        <end position="459"/>
    </location>
</feature>
<feature type="compositionally biased region" description="Low complexity" evidence="13">
    <location>
        <begin position="847"/>
        <end position="857"/>
    </location>
</feature>
<evidence type="ECO:0000313" key="15">
    <source>
        <dbReference type="EMBL" id="KAG0319961.1"/>
    </source>
</evidence>
<feature type="compositionally biased region" description="Polar residues" evidence="13">
    <location>
        <begin position="173"/>
        <end position="191"/>
    </location>
</feature>
<dbReference type="EC" id="2.7.11.1" evidence="1"/>
<evidence type="ECO:0000256" key="12">
    <source>
        <dbReference type="PROSITE-ProRule" id="PRU10141"/>
    </source>
</evidence>
<evidence type="ECO:0000256" key="8">
    <source>
        <dbReference type="ARBA" id="ARBA00048679"/>
    </source>
</evidence>
<evidence type="ECO:0000256" key="2">
    <source>
        <dbReference type="ARBA" id="ARBA00022527"/>
    </source>
</evidence>
<accession>A0A9P6RLJ9</accession>
<feature type="compositionally biased region" description="Low complexity" evidence="13">
    <location>
        <begin position="107"/>
        <end position="117"/>
    </location>
</feature>
<evidence type="ECO:0000256" key="4">
    <source>
        <dbReference type="ARBA" id="ARBA00022741"/>
    </source>
</evidence>
<dbReference type="PROSITE" id="PS00108">
    <property type="entry name" value="PROTEIN_KINASE_ST"/>
    <property type="match status" value="1"/>
</dbReference>
<evidence type="ECO:0000256" key="11">
    <source>
        <dbReference type="PIRSR" id="PIRSR630616-3"/>
    </source>
</evidence>
<sequence>MLSRHDQSLQLLQQQRQQQGLHTNDNHSQLSIPWSKHADIRSSRRTSSSALSNTSTTDLEETFSDRDSSQDVSSSPPRSNQSSWTASSTGTAPSGAPSTTERKKSKTSGLKLSLKSLRTPKSQPHMAPQESGDGHGSHTMPDGTLRSSMDDWSSSDQPSMDRILFDNGRRDSATSTHQPFSTSAPKPSSRLSFLHSPIPTSPLMRPSHQRSNTTPLQSPGPSSYATSPGRSILSPSPQPVKETHKMMKDYDPMTGNKMINKYMVVRELGRGVHGKVKLCRDTTTDELCAIKIVDKTTRRRLGRSQTSNEQKIRREIAIMKKCIHPHVVRLIEVIDDPTARKIYLVIEYMEGGEVRWKDSNDSPVLPLQDARTIFRDVVLGLEYLHMQGIIHRDIKPANLLLSAEGSVKISDFGVSHFSEKNSLERDLENSPIVSKGFHVPTTSHPDYSPRHSVPSSPISSSFGKNYLASNSNQHLDTAQSSQQKQSSAMAQYQQWGDDLELAKTAGSPAFFAPELCHGSEFHSQGLSAMATASLTSVVGPTQAATSSLASAFGPLPFPNGHPTVRPPITKAIDIWALGVTLYCFVFGRCPFIADTEFELFNIIPRKPLSFPDSVPGRETIDAGLKDLLSRLLEKDVFKRITLKEVKEHPWVTEDLADPVRWRIETDPMHYQRVHVTEDEVQGAVKIMDRIKNRIRKLSVSLSNFTINRRRSKSISSTHGPECFPFLNYADSPTIEQGGIPFPRSPNAMPGHSGGHSQPQIQQVGGNPMSLPERFHHYHSYNGSGSNFGSGRLERPNSVCSNSSSIDEGDEGEEYGTSSGSFTQNSTYSGRRRIFGQQPSLQINPMTHQQQHAHQQHQFQHHHHHSPHSLNHPLPPTPHQHQHHPTQHQPQYQHQHHGGNQHRPPSILGYSSLVSHQVSLGRRTYSDDAIDPHSHGYNHGQASPSLLGTSIGNRSMTNVHSGLSKSWVFSPTEASPLSPDVLQIQAEGQRETGTGTGTEIEKETSKPMVHVGAEEEEEEGASTPRPLARTILLDRP</sequence>
<feature type="region of interest" description="Disordered" evidence="13">
    <location>
        <begin position="1"/>
        <end position="243"/>
    </location>
</feature>
<name>A0A9P6RLJ9_9FUNG</name>
<feature type="region of interest" description="Disordered" evidence="13">
    <location>
        <begin position="987"/>
        <end position="1035"/>
    </location>
</feature>
<feature type="compositionally biased region" description="Polar residues" evidence="13">
    <location>
        <begin position="754"/>
        <end position="764"/>
    </location>
</feature>
<dbReference type="InterPro" id="IPR000719">
    <property type="entry name" value="Prot_kinase_dom"/>
</dbReference>
<dbReference type="CDD" id="cd14008">
    <property type="entry name" value="STKc_LKB1_CaMKK"/>
    <property type="match status" value="1"/>
</dbReference>
<keyword evidence="4 10" id="KW-0547">Nucleotide-binding</keyword>
<comment type="catalytic activity">
    <reaction evidence="8">
        <text>L-seryl-[protein] + ATP = O-phospho-L-seryl-[protein] + ADP + H(+)</text>
        <dbReference type="Rhea" id="RHEA:17989"/>
        <dbReference type="Rhea" id="RHEA-COMP:9863"/>
        <dbReference type="Rhea" id="RHEA-COMP:11604"/>
        <dbReference type="ChEBI" id="CHEBI:15378"/>
        <dbReference type="ChEBI" id="CHEBI:29999"/>
        <dbReference type="ChEBI" id="CHEBI:30616"/>
        <dbReference type="ChEBI" id="CHEBI:83421"/>
        <dbReference type="ChEBI" id="CHEBI:456216"/>
        <dbReference type="EC" id="2.7.11.1"/>
    </reaction>
</comment>
<evidence type="ECO:0000256" key="7">
    <source>
        <dbReference type="ARBA" id="ARBA00047899"/>
    </source>
</evidence>
<evidence type="ECO:0000256" key="3">
    <source>
        <dbReference type="ARBA" id="ARBA00022679"/>
    </source>
</evidence>
<comment type="caution">
    <text evidence="15">The sequence shown here is derived from an EMBL/GenBank/DDBJ whole genome shotgun (WGS) entry which is preliminary data.</text>
</comment>
<feature type="binding site" evidence="10">
    <location>
        <position position="411"/>
    </location>
    <ligand>
        <name>ATP</name>
        <dbReference type="ChEBI" id="CHEBI:30616"/>
    </ligand>
</feature>
<dbReference type="GO" id="GO:0005524">
    <property type="term" value="F:ATP binding"/>
    <property type="evidence" value="ECO:0007669"/>
    <property type="project" value="UniProtKB-UniRule"/>
</dbReference>
<dbReference type="Pfam" id="PF00069">
    <property type="entry name" value="Pkinase"/>
    <property type="match status" value="2"/>
</dbReference>
<evidence type="ECO:0000256" key="6">
    <source>
        <dbReference type="ARBA" id="ARBA00022840"/>
    </source>
</evidence>
<feature type="region of interest" description="Disordered" evidence="13">
    <location>
        <begin position="743"/>
        <end position="827"/>
    </location>
</feature>
<feature type="compositionally biased region" description="Polar residues" evidence="13">
    <location>
        <begin position="22"/>
        <end position="32"/>
    </location>
</feature>
<dbReference type="PANTHER" id="PTHR24350">
    <property type="entry name" value="SERINE/THREONINE-PROTEIN KINASE IAL-RELATED"/>
    <property type="match status" value="1"/>
</dbReference>
<feature type="region of interest" description="Disordered" evidence="13">
    <location>
        <begin position="434"/>
        <end position="459"/>
    </location>
</feature>
<evidence type="ECO:0000256" key="5">
    <source>
        <dbReference type="ARBA" id="ARBA00022777"/>
    </source>
</evidence>
<keyword evidence="3" id="KW-0808">Transferase</keyword>
<evidence type="ECO:0000259" key="14">
    <source>
        <dbReference type="PROSITE" id="PS50011"/>
    </source>
</evidence>
<dbReference type="GO" id="GO:0004674">
    <property type="term" value="F:protein serine/threonine kinase activity"/>
    <property type="evidence" value="ECO:0007669"/>
    <property type="project" value="UniProtKB-KW"/>
</dbReference>
<dbReference type="OrthoDB" id="68483at2759"/>
<feature type="compositionally biased region" description="Low complexity" evidence="13">
    <location>
        <begin position="779"/>
        <end position="790"/>
    </location>
</feature>
<evidence type="ECO:0000256" key="10">
    <source>
        <dbReference type="PIRSR" id="PIRSR630616-2"/>
    </source>
</evidence>
<feature type="compositionally biased region" description="Basic and acidic residues" evidence="13">
    <location>
        <begin position="163"/>
        <end position="172"/>
    </location>
</feature>
<dbReference type="InterPro" id="IPR017441">
    <property type="entry name" value="Protein_kinase_ATP_BS"/>
</dbReference>
<protein>
    <recommendedName>
        <fullName evidence="1">non-specific serine/threonine protein kinase</fullName>
        <ecNumber evidence="1">2.7.11.1</ecNumber>
    </recommendedName>
</protein>
<feature type="region of interest" description="Disordered" evidence="13">
    <location>
        <begin position="845"/>
        <end position="907"/>
    </location>
</feature>
<keyword evidence="2" id="KW-0723">Serine/threonine-protein kinase</keyword>
<dbReference type="SMART" id="SM00220">
    <property type="entry name" value="S_TKc"/>
    <property type="match status" value="1"/>
</dbReference>
<dbReference type="PROSITE" id="PS00107">
    <property type="entry name" value="PROTEIN_KINASE_ATP"/>
    <property type="match status" value="1"/>
</dbReference>